<dbReference type="RefSeq" id="WP_120354298.1">
    <property type="nucleotide sequence ID" value="NZ_RAQO01000004.1"/>
</dbReference>
<reference evidence="1 2" key="1">
    <citation type="submission" date="2018-09" db="EMBL/GenBank/DDBJ databases">
        <authorList>
            <person name="Wang Z."/>
        </authorList>
    </citation>
    <scope>NUCLEOTIDE SEQUENCE [LARGE SCALE GENOMIC DNA]</scope>
    <source>
        <strain evidence="1 2">ALS 81</strain>
    </source>
</reference>
<dbReference type="PANTHER" id="PTHR37805:SF1">
    <property type="entry name" value="CYTOPLASMIC PROTEIN"/>
    <property type="match status" value="1"/>
</dbReference>
<dbReference type="Proteomes" id="UP000286482">
    <property type="component" value="Unassembled WGS sequence"/>
</dbReference>
<dbReference type="EMBL" id="RAQO01000004">
    <property type="protein sequence ID" value="RKF20294.1"/>
    <property type="molecule type" value="Genomic_DNA"/>
</dbReference>
<accession>A0A420EI09</accession>
<keyword evidence="2" id="KW-1185">Reference proteome</keyword>
<dbReference type="PANTHER" id="PTHR37805">
    <property type="entry name" value="CYTOPLASMIC PROTEIN-RELATED"/>
    <property type="match status" value="1"/>
</dbReference>
<dbReference type="AlphaFoldDB" id="A0A420EI09"/>
<comment type="caution">
    <text evidence="1">The sequence shown here is derived from an EMBL/GenBank/DDBJ whole genome shotgun (WGS) entry which is preliminary data.</text>
</comment>
<sequence>MIHNDILRRLRYALNLNDAQMIEIFALSDYEIEKSYMLSIMLKEGEEGFLPCRDAVLELFLDGLIIKMRGKQEGKERQGLKPGERLSNNDILRKLRIALNMREDDLIATLKLADFNVGRSELSALFRKSTHRNYVECGDQLLRNFLNGLSKRP</sequence>
<protein>
    <submittedName>
        <fullName evidence="1">DUF1456 family protein</fullName>
    </submittedName>
</protein>
<dbReference type="OrthoDB" id="9788465at2"/>
<organism evidence="1 2">
    <name type="scientific">Alginatibacterium sediminis</name>
    <dbReference type="NCBI Taxonomy" id="2164068"/>
    <lineage>
        <taxon>Bacteria</taxon>
        <taxon>Pseudomonadati</taxon>
        <taxon>Pseudomonadota</taxon>
        <taxon>Gammaproteobacteria</taxon>
        <taxon>Alteromonadales</taxon>
        <taxon>Alteromonadaceae</taxon>
        <taxon>Alginatibacterium</taxon>
    </lineage>
</organism>
<gene>
    <name evidence="1" type="ORF">DBZ36_07585</name>
</gene>
<evidence type="ECO:0000313" key="2">
    <source>
        <dbReference type="Proteomes" id="UP000286482"/>
    </source>
</evidence>
<name>A0A420EI09_9ALTE</name>
<dbReference type="Pfam" id="PF07308">
    <property type="entry name" value="DUF1456"/>
    <property type="match status" value="2"/>
</dbReference>
<proteinExistence type="predicted"/>
<evidence type="ECO:0000313" key="1">
    <source>
        <dbReference type="EMBL" id="RKF20294.1"/>
    </source>
</evidence>
<dbReference type="InterPro" id="IPR009921">
    <property type="entry name" value="YehS-like"/>
</dbReference>